<proteinExistence type="predicted"/>
<dbReference type="InterPro" id="IPR054722">
    <property type="entry name" value="PolX-like_BBD"/>
</dbReference>
<reference evidence="2 3" key="1">
    <citation type="journal article" date="2012" name="Nat. Biotechnol.">
        <title>Draft genome sequence of pigeonpea (Cajanus cajan), an orphan legume crop of resource-poor farmers.</title>
        <authorList>
            <person name="Varshney R.K."/>
            <person name="Chen W."/>
            <person name="Li Y."/>
            <person name="Bharti A.K."/>
            <person name="Saxena R.K."/>
            <person name="Schlueter J.A."/>
            <person name="Donoghue M.T."/>
            <person name="Azam S."/>
            <person name="Fan G."/>
            <person name="Whaley A.M."/>
            <person name="Farmer A.D."/>
            <person name="Sheridan J."/>
            <person name="Iwata A."/>
            <person name="Tuteja R."/>
            <person name="Penmetsa R.V."/>
            <person name="Wu W."/>
            <person name="Upadhyaya H.D."/>
            <person name="Yang S.P."/>
            <person name="Shah T."/>
            <person name="Saxena K.B."/>
            <person name="Michael T."/>
            <person name="McCombie W.R."/>
            <person name="Yang B."/>
            <person name="Zhang G."/>
            <person name="Yang H."/>
            <person name="Wang J."/>
            <person name="Spillane C."/>
            <person name="Cook D.R."/>
            <person name="May G.D."/>
            <person name="Xu X."/>
            <person name="Jackson S.A."/>
        </authorList>
    </citation>
    <scope>NUCLEOTIDE SEQUENCE [LARGE SCALE GENOMIC DNA]</scope>
    <source>
        <strain evidence="3">cv. Asha</strain>
    </source>
</reference>
<sequence>MNTSTQNLPYDDSWYLDSRATNHLTSDVNNLQQRIEYSGPEKIHMGNGSGIGISNIGTSYIQSKLLTKILCYVDGLPDEYDDFVTSILSRKNPYTTKEIEALLMAQEDKLESRKQANGINMQANLAHGNHSNNHGHGKLSRS</sequence>
<keyword evidence="3" id="KW-1185">Reference proteome</keyword>
<dbReference type="PANTHER" id="PTHR47481">
    <property type="match status" value="1"/>
</dbReference>
<dbReference type="EMBL" id="CM003604">
    <property type="protein sequence ID" value="KYP72251.1"/>
    <property type="molecule type" value="Genomic_DNA"/>
</dbReference>
<dbReference type="Gramene" id="C.cajan_04719.t">
    <property type="protein sequence ID" value="C.cajan_04719.t"/>
    <property type="gene ID" value="C.cajan_04719"/>
</dbReference>
<accession>A0A151TZ06</accession>
<dbReference type="Proteomes" id="UP000075243">
    <property type="component" value="Chromosome 2"/>
</dbReference>
<protein>
    <recommendedName>
        <fullName evidence="1">Retrovirus-related Pol polyprotein from transposon TNT 1-94-like beta-barrel domain-containing protein</fullName>
    </recommendedName>
</protein>
<organism evidence="2 3">
    <name type="scientific">Cajanus cajan</name>
    <name type="common">Pigeon pea</name>
    <name type="synonym">Cajanus indicus</name>
    <dbReference type="NCBI Taxonomy" id="3821"/>
    <lineage>
        <taxon>Eukaryota</taxon>
        <taxon>Viridiplantae</taxon>
        <taxon>Streptophyta</taxon>
        <taxon>Embryophyta</taxon>
        <taxon>Tracheophyta</taxon>
        <taxon>Spermatophyta</taxon>
        <taxon>Magnoliopsida</taxon>
        <taxon>eudicotyledons</taxon>
        <taxon>Gunneridae</taxon>
        <taxon>Pentapetalae</taxon>
        <taxon>rosids</taxon>
        <taxon>fabids</taxon>
        <taxon>Fabales</taxon>
        <taxon>Fabaceae</taxon>
        <taxon>Papilionoideae</taxon>
        <taxon>50 kb inversion clade</taxon>
        <taxon>NPAAA clade</taxon>
        <taxon>indigoferoid/millettioid clade</taxon>
        <taxon>Phaseoleae</taxon>
        <taxon>Cajanus</taxon>
    </lineage>
</organism>
<dbReference type="Pfam" id="PF22936">
    <property type="entry name" value="Pol_BBD"/>
    <property type="match status" value="1"/>
</dbReference>
<name>A0A151TZ06_CAJCA</name>
<dbReference type="AlphaFoldDB" id="A0A151TZ06"/>
<evidence type="ECO:0000259" key="1">
    <source>
        <dbReference type="Pfam" id="PF22936"/>
    </source>
</evidence>
<evidence type="ECO:0000313" key="3">
    <source>
        <dbReference type="Proteomes" id="UP000075243"/>
    </source>
</evidence>
<feature type="domain" description="Retrovirus-related Pol polyprotein from transposon TNT 1-94-like beta-barrel" evidence="1">
    <location>
        <begin position="14"/>
        <end position="64"/>
    </location>
</feature>
<gene>
    <name evidence="2" type="ORF">KK1_004839</name>
</gene>
<dbReference type="PANTHER" id="PTHR47481:SF30">
    <property type="entry name" value="CCHC-TYPE DOMAIN-CONTAINING PROTEIN"/>
    <property type="match status" value="1"/>
</dbReference>
<evidence type="ECO:0000313" key="2">
    <source>
        <dbReference type="EMBL" id="KYP72251.1"/>
    </source>
</evidence>